<dbReference type="PANTHER" id="PTHR28015:SF1">
    <property type="entry name" value="ATP SYNTHASE ASSEMBLY FACTOR FMC1, MITOCHONDRIAL"/>
    <property type="match status" value="1"/>
</dbReference>
<organism evidence="1 2">
    <name type="scientific">Debaryomyces fabryi</name>
    <dbReference type="NCBI Taxonomy" id="58627"/>
    <lineage>
        <taxon>Eukaryota</taxon>
        <taxon>Fungi</taxon>
        <taxon>Dikarya</taxon>
        <taxon>Ascomycota</taxon>
        <taxon>Saccharomycotina</taxon>
        <taxon>Pichiomycetes</taxon>
        <taxon>Debaryomycetaceae</taxon>
        <taxon>Debaryomyces</taxon>
    </lineage>
</organism>
<dbReference type="GeneID" id="26839845"/>
<dbReference type="PANTHER" id="PTHR28015">
    <property type="entry name" value="ATP SYNTHASE ASSEMBLY FACTOR FMC1, MITOCHONDRIAL"/>
    <property type="match status" value="1"/>
</dbReference>
<dbReference type="EMBL" id="LMYN01000054">
    <property type="protein sequence ID" value="KSA01408.1"/>
    <property type="molecule type" value="Genomic_DNA"/>
</dbReference>
<protein>
    <recommendedName>
        <fullName evidence="3">ATP synthase assembly factor FMC1, mitochondrial</fullName>
    </recommendedName>
</protein>
<dbReference type="InterPro" id="IPR039196">
    <property type="entry name" value="Fmc1"/>
</dbReference>
<dbReference type="GO" id="GO:0033615">
    <property type="term" value="P:mitochondrial proton-transporting ATP synthase complex assembly"/>
    <property type="evidence" value="ECO:0007669"/>
    <property type="project" value="InterPro"/>
</dbReference>
<gene>
    <name evidence="1" type="ORF">AC631_02836</name>
</gene>
<evidence type="ECO:0000313" key="2">
    <source>
        <dbReference type="Proteomes" id="UP000054251"/>
    </source>
</evidence>
<dbReference type="GO" id="GO:0005759">
    <property type="term" value="C:mitochondrial matrix"/>
    <property type="evidence" value="ECO:0007669"/>
    <property type="project" value="TreeGrafter"/>
</dbReference>
<evidence type="ECO:0000313" key="1">
    <source>
        <dbReference type="EMBL" id="KSA01408.1"/>
    </source>
</evidence>
<reference evidence="1 2" key="1">
    <citation type="submission" date="2015-11" db="EMBL/GenBank/DDBJ databases">
        <title>The genome of Debaryomyces fabryi.</title>
        <authorList>
            <person name="Tafer H."/>
            <person name="Lopandic K."/>
        </authorList>
    </citation>
    <scope>NUCLEOTIDE SEQUENCE [LARGE SCALE GENOMIC DNA]</scope>
    <source>
        <strain evidence="1 2">CBS 789</strain>
    </source>
</reference>
<comment type="caution">
    <text evidence="1">The sequence shown here is derived from an EMBL/GenBank/DDBJ whole genome shotgun (WGS) entry which is preliminary data.</text>
</comment>
<dbReference type="RefSeq" id="XP_015467510.1">
    <property type="nucleotide sequence ID" value="XM_015611666.1"/>
</dbReference>
<dbReference type="Pfam" id="PF13233">
    <property type="entry name" value="Complex1_LYR_2"/>
    <property type="match status" value="1"/>
</dbReference>
<dbReference type="OrthoDB" id="15893at2759"/>
<proteinExistence type="predicted"/>
<sequence>MTFKRLYKELQKELSIINSKTYKTHCEKELKHRKTKLQYQKFQAIKEKLPTKHIDEQLAKLESGDVKAPRINSSIIKEIVVEKEATRMNLKHMENIKIFLNSQRVYTELIERYNPGLTMDQEDKVRRTANRVGLAVPEN</sequence>
<dbReference type="Proteomes" id="UP000054251">
    <property type="component" value="Unassembled WGS sequence"/>
</dbReference>
<keyword evidence="2" id="KW-1185">Reference proteome</keyword>
<evidence type="ECO:0008006" key="3">
    <source>
        <dbReference type="Google" id="ProtNLM"/>
    </source>
</evidence>
<name>A0A0V1PYW0_9ASCO</name>
<accession>A0A0V1PYW0</accession>
<dbReference type="AlphaFoldDB" id="A0A0V1PYW0"/>